<keyword evidence="1 10" id="KW-0813">Transport</keyword>
<evidence type="ECO:0000256" key="5">
    <source>
        <dbReference type="ARBA" id="ARBA00022824"/>
    </source>
</evidence>
<dbReference type="GO" id="GO:0003400">
    <property type="term" value="P:regulation of COPII vesicle coating"/>
    <property type="evidence" value="ECO:0007669"/>
    <property type="project" value="UniProtKB-UniRule"/>
</dbReference>
<dbReference type="GO" id="GO:0015031">
    <property type="term" value="P:protein transport"/>
    <property type="evidence" value="ECO:0007669"/>
    <property type="project" value="UniProtKB-KW"/>
</dbReference>
<keyword evidence="5 10" id="KW-0256">Endoplasmic reticulum</keyword>
<keyword evidence="7 10" id="KW-0653">Protein transport</keyword>
<dbReference type="InterPro" id="IPR015943">
    <property type="entry name" value="WD40/YVTN_repeat-like_dom_sf"/>
</dbReference>
<proteinExistence type="inferred from homology"/>
<dbReference type="GO" id="GO:0005789">
    <property type="term" value="C:endoplasmic reticulum membrane"/>
    <property type="evidence" value="ECO:0007669"/>
    <property type="project" value="UniProtKB-SubCell"/>
</dbReference>
<reference evidence="11 12" key="1">
    <citation type="journal article" date="2018" name="Mycol. Prog.">
        <title>Coniella lustricola, a new species from submerged detritus.</title>
        <authorList>
            <person name="Raudabaugh D.B."/>
            <person name="Iturriaga T."/>
            <person name="Carver A."/>
            <person name="Mondo S."/>
            <person name="Pangilinan J."/>
            <person name="Lipzen A."/>
            <person name="He G."/>
            <person name="Amirebrahimi M."/>
            <person name="Grigoriev I.V."/>
            <person name="Miller A.N."/>
        </authorList>
    </citation>
    <scope>NUCLEOTIDE SEQUENCE [LARGE SCALE GENOMIC DNA]</scope>
    <source>
        <strain evidence="11 12">B22-T-1</strain>
    </source>
</reference>
<dbReference type="OrthoDB" id="16538at2759"/>
<name>A0A2T3AFQ0_9PEZI</name>
<dbReference type="GO" id="GO:0000139">
    <property type="term" value="C:Golgi membrane"/>
    <property type="evidence" value="ECO:0007669"/>
    <property type="project" value="UniProtKB-SubCell"/>
</dbReference>
<evidence type="ECO:0000256" key="6">
    <source>
        <dbReference type="ARBA" id="ARBA00022892"/>
    </source>
</evidence>
<dbReference type="Gene3D" id="2.130.10.10">
    <property type="entry name" value="YVTN repeat-like/Quinoprotein amine dehydrogenase"/>
    <property type="match status" value="1"/>
</dbReference>
<keyword evidence="2 10" id="KW-0853">WD repeat</keyword>
<feature type="non-terminal residue" evidence="11">
    <location>
        <position position="1"/>
    </location>
</feature>
<dbReference type="Proteomes" id="UP000241462">
    <property type="component" value="Unassembled WGS sequence"/>
</dbReference>
<sequence length="614" mass="66152">PFPEAKITLDYPLYGCDFDPNDSNRLFVGGGGGASRTGVGNKITSLDATSRDALQVTGEIVLSKDEDNVTTLAAGQRKGTATLLYAGINSSPEQQEKGTNEHFRVLSAEQPKANAVIRARVAELNRTSLFKTDDPNTYQRLLRLTQPFAGLPQFGAVATGTSNDSQIALFEVDAGNNVAPQSRGALDLKKEAVDLDVLQTAEKSYQVMYCDEYSIYTFDVTSGSDGKAPDTEARCIYNMPSDGVRPSFRCIRYLSSGFAFAVANLPRPGGILLYGFRLPKPGKPDAIARICVNTKLPRHQAGAKATGLSIANLSPIASPGAKLGDAQFVIAVASNDFSIQLYSLDHQIVGDVDLLTNLFPLQLLRDVHPAMVTNLCFSHFIPPKPGSVKTQYLKLASTSVSNTLKVQHIALKKHFDKATKARRGAGPPRVPRFVTVAKPQTPDPTSLFLFIAGIVLLIGVLLQGVLEVKGFAKPVVGGHKWLPSFIHTVPVSPPSPHAGFLSRLLEKHPDLAATARANNRDNQKFPPGLVLRDSLVPGGSDITLHEIKGTEMTETDTLIDANEQGKQWNDLSETQKALWRERLKSGGHWAEDMGETVLKGVLFGELAAVVGGVV</sequence>
<dbReference type="GO" id="GO:0006888">
    <property type="term" value="P:endoplasmic reticulum to Golgi vesicle-mediated transport"/>
    <property type="evidence" value="ECO:0007669"/>
    <property type="project" value="UniProtKB-UniRule"/>
</dbReference>
<evidence type="ECO:0000256" key="1">
    <source>
        <dbReference type="ARBA" id="ARBA00022448"/>
    </source>
</evidence>
<comment type="similarity">
    <text evidence="10">Belongs to the WD repeat SEC12 family.</text>
</comment>
<evidence type="ECO:0000313" key="12">
    <source>
        <dbReference type="Proteomes" id="UP000241462"/>
    </source>
</evidence>
<keyword evidence="6" id="KW-0931">ER-Golgi transport</keyword>
<dbReference type="PANTHER" id="PTHR23284:SF0">
    <property type="entry name" value="PROLACTIN REGULATORY ELEMENT-BINDING PROTEIN"/>
    <property type="match status" value="1"/>
</dbReference>
<keyword evidence="8" id="KW-1133">Transmembrane helix</keyword>
<dbReference type="GO" id="GO:0005085">
    <property type="term" value="F:guanyl-nucleotide exchange factor activity"/>
    <property type="evidence" value="ECO:0007669"/>
    <property type="project" value="InterPro"/>
</dbReference>
<keyword evidence="9" id="KW-0472">Membrane</keyword>
<evidence type="ECO:0000313" key="11">
    <source>
        <dbReference type="EMBL" id="PSR94628.1"/>
    </source>
</evidence>
<evidence type="ECO:0000256" key="7">
    <source>
        <dbReference type="ARBA" id="ARBA00022927"/>
    </source>
</evidence>
<evidence type="ECO:0000256" key="4">
    <source>
        <dbReference type="ARBA" id="ARBA00022737"/>
    </source>
</evidence>
<keyword evidence="12" id="KW-1185">Reference proteome</keyword>
<dbReference type="PANTHER" id="PTHR23284">
    <property type="entry name" value="PROLACTIN REGULATORY ELEMENT BINDING PROTEIN"/>
    <property type="match status" value="1"/>
</dbReference>
<evidence type="ECO:0000256" key="3">
    <source>
        <dbReference type="ARBA" id="ARBA00022692"/>
    </source>
</evidence>
<accession>A0A2T3AFQ0</accession>
<dbReference type="EMBL" id="KZ678396">
    <property type="protein sequence ID" value="PSR94628.1"/>
    <property type="molecule type" value="Genomic_DNA"/>
</dbReference>
<dbReference type="STRING" id="2025994.A0A2T3AFQ0"/>
<dbReference type="InParanoid" id="A0A2T3AFQ0"/>
<dbReference type="AlphaFoldDB" id="A0A2T3AFQ0"/>
<comment type="subcellular location">
    <subcellularLocation>
        <location evidence="10">Endoplasmic reticulum membrane</location>
        <topology evidence="10">Single-pass type II membrane protein</topology>
    </subcellularLocation>
    <subcellularLocation>
        <location evidence="10">Golgi apparatus membrane</location>
        <topology evidence="10">Single-pass type II membrane protein</topology>
    </subcellularLocation>
</comment>
<comment type="function">
    <text evidence="10">Guanine nucleotide-exchange factor (GEF) required for the formation or budding of transport vesicles from the ER.</text>
</comment>
<dbReference type="InterPro" id="IPR045260">
    <property type="entry name" value="Sec12-like"/>
</dbReference>
<protein>
    <recommendedName>
        <fullName evidence="10">Guanine nucleotide-exchange factor SEC12</fullName>
    </recommendedName>
</protein>
<gene>
    <name evidence="11" type="ORF">BD289DRAFT_348296</name>
</gene>
<keyword evidence="4 10" id="KW-0677">Repeat</keyword>
<keyword evidence="3" id="KW-0812">Transmembrane</keyword>
<evidence type="ECO:0000256" key="9">
    <source>
        <dbReference type="ARBA" id="ARBA00023136"/>
    </source>
</evidence>
<evidence type="ECO:0000256" key="2">
    <source>
        <dbReference type="ARBA" id="ARBA00022574"/>
    </source>
</evidence>
<organism evidence="11 12">
    <name type="scientific">Coniella lustricola</name>
    <dbReference type="NCBI Taxonomy" id="2025994"/>
    <lineage>
        <taxon>Eukaryota</taxon>
        <taxon>Fungi</taxon>
        <taxon>Dikarya</taxon>
        <taxon>Ascomycota</taxon>
        <taxon>Pezizomycotina</taxon>
        <taxon>Sordariomycetes</taxon>
        <taxon>Sordariomycetidae</taxon>
        <taxon>Diaporthales</taxon>
        <taxon>Schizoparmaceae</taxon>
        <taxon>Coniella</taxon>
    </lineage>
</organism>
<feature type="non-terminal residue" evidence="11">
    <location>
        <position position="614"/>
    </location>
</feature>
<evidence type="ECO:0000256" key="10">
    <source>
        <dbReference type="RuleBase" id="RU369019"/>
    </source>
</evidence>
<evidence type="ECO:0000256" key="8">
    <source>
        <dbReference type="ARBA" id="ARBA00022989"/>
    </source>
</evidence>